<evidence type="ECO:0000313" key="1">
    <source>
        <dbReference type="EMBL" id="CDG40815.1"/>
    </source>
</evidence>
<proteinExistence type="predicted"/>
<sequence>MLALFLWGSADYAAAATSLPPGPAILGFDRDLIFRDNQTNTAYISIRDSHGINDAMEAGDRSRLESLRAVVASAQNAPSIRKMMIALCDAAMARVDGDFAHSSNIILQALHEAGKFGDLSQTINPIQIMLRNIHIGNLMLMGRVRDWAEETENLQTGFYAPVRAYYNIPDLEFRNMDFLKLSVPARATPDSTLERPPSDSVDLDPSESQFEDQTAISAKATVLIDGSPATATFGTATVIGSVPFSLQRDHHWLVIGRLAGSKDLSPDPRTEAVVLIPSIKIGQTVLTNQIMTVTHSETVLIGLQQLSRLRHLTMTSRRLSFGSSAPISCNLRPVVSSFRSGVNMFLLFPVSYARGDTQAIIGTEDNAPDLLTVNITSFSGKMAHRSRTEYLGTAYGQRAHETFTQTDTIEVAGKSLRSSVRYQIGDPADRPVISMAALKTLSFSLDLPESMACLR</sequence>
<name>A0A060QIQ3_9PROT</name>
<reference evidence="1 2" key="1">
    <citation type="journal article" date="2014" name="Genome Biol. Evol.">
        <title>Acetic acid bacteria genomes reveal functional traits for adaptation to life in insect guts.</title>
        <authorList>
            <person name="Chouaia B."/>
            <person name="Gaiarsa S."/>
            <person name="Crotti E."/>
            <person name="Comandatore F."/>
            <person name="Degli Esposti M."/>
            <person name="Ricci I."/>
            <person name="Alma A."/>
            <person name="Favia G."/>
            <person name="Bandi C."/>
            <person name="Daffonchio D."/>
        </authorList>
    </citation>
    <scope>NUCLEOTIDE SEQUENCE [LARGE SCALE GENOMIC DNA]</scope>
    <source>
        <strain evidence="1 2">SF2.1</strain>
    </source>
</reference>
<dbReference type="AlphaFoldDB" id="A0A060QIQ3"/>
<organism evidence="1 2">
    <name type="scientific">Asaia bogorensis</name>
    <dbReference type="NCBI Taxonomy" id="91915"/>
    <lineage>
        <taxon>Bacteria</taxon>
        <taxon>Pseudomonadati</taxon>
        <taxon>Pseudomonadota</taxon>
        <taxon>Alphaproteobacteria</taxon>
        <taxon>Acetobacterales</taxon>
        <taxon>Acetobacteraceae</taxon>
        <taxon>Asaia</taxon>
    </lineage>
</organism>
<dbReference type="Proteomes" id="UP000027583">
    <property type="component" value="Unassembled WGS sequence"/>
</dbReference>
<dbReference type="EMBL" id="CBLX010000024">
    <property type="protein sequence ID" value="CDG40815.1"/>
    <property type="molecule type" value="Genomic_DNA"/>
</dbReference>
<reference evidence="1 2" key="2">
    <citation type="journal article" date="2014" name="PLoS ONE">
        <title>Evolution of mitochondria reconstructed from the energy metabolism of living bacteria.</title>
        <authorList>
            <person name="Degli Esposti M."/>
            <person name="Chouaia B."/>
            <person name="Comandatore F."/>
            <person name="Crotti E."/>
            <person name="Sassera D."/>
            <person name="Lievens P.M."/>
            <person name="Daffonchio D."/>
            <person name="Bandi C."/>
        </authorList>
    </citation>
    <scope>NUCLEOTIDE SEQUENCE [LARGE SCALE GENOMIC DNA]</scope>
    <source>
        <strain evidence="1 2">SF2.1</strain>
    </source>
</reference>
<accession>A0A060QIQ3</accession>
<comment type="caution">
    <text evidence="1">The sequence shown here is derived from an EMBL/GenBank/DDBJ whole genome shotgun (WGS) entry which is preliminary data.</text>
</comment>
<dbReference type="RefSeq" id="WP_152530235.1">
    <property type="nucleotide sequence ID" value="NZ_CBLX010000024.1"/>
</dbReference>
<gene>
    <name evidence="1" type="ORF">ASAP_2770</name>
</gene>
<protein>
    <submittedName>
        <fullName evidence="1">Uncharacterized protein</fullName>
    </submittedName>
</protein>
<evidence type="ECO:0000313" key="2">
    <source>
        <dbReference type="Proteomes" id="UP000027583"/>
    </source>
</evidence>